<gene>
    <name evidence="2" type="ORF">IW256_003672</name>
</gene>
<keyword evidence="3" id="KW-1185">Reference proteome</keyword>
<evidence type="ECO:0000313" key="2">
    <source>
        <dbReference type="EMBL" id="MBG6089559.1"/>
    </source>
</evidence>
<keyword evidence="2" id="KW-0560">Oxidoreductase</keyword>
<dbReference type="Proteomes" id="UP000614047">
    <property type="component" value="Unassembled WGS sequence"/>
</dbReference>
<accession>A0A931DIW5</accession>
<sequence length="275" mass="28561">MGRIALAAATSHVGAIVKNAHADPGVSGVLHDAWARLDADIAAADLDAVVLVATDHYETFGLENYPAFCLGLADEHTGWAEFGNPGGTVAGRPEVAAHLLAGLTGRGFEVARSHTMALDHSFMVPLAKLPAAAAAGVVPLFVNCNTAPLPTLRRCLGLGRALAATVRAMPGDARIGVIGTGGLSHWVGLPRFGEINEDFDRAFLGLLEGGRIEEALGWTDEQILERAGNGALEIRTWLVAAGAAGGPARLYSYRPMPAWTVGIGISGFEVTEATP</sequence>
<protein>
    <submittedName>
        <fullName evidence="2">Aromatic ring-opening dioxygenase catalytic subunit (LigB family)</fullName>
    </submittedName>
</protein>
<dbReference type="InterPro" id="IPR004183">
    <property type="entry name" value="Xdiol_dOase_suB"/>
</dbReference>
<name>A0A931DIW5_9ACTN</name>
<dbReference type="Pfam" id="PF02900">
    <property type="entry name" value="LigB"/>
    <property type="match status" value="1"/>
</dbReference>
<dbReference type="RefSeq" id="WP_197012154.1">
    <property type="nucleotide sequence ID" value="NZ_BAABES010000004.1"/>
</dbReference>
<dbReference type="GO" id="GO:0016702">
    <property type="term" value="F:oxidoreductase activity, acting on single donors with incorporation of molecular oxygen, incorporation of two atoms of oxygen"/>
    <property type="evidence" value="ECO:0007669"/>
    <property type="project" value="UniProtKB-ARBA"/>
</dbReference>
<organism evidence="2 3">
    <name type="scientific">Actinomadura viridis</name>
    <dbReference type="NCBI Taxonomy" id="58110"/>
    <lineage>
        <taxon>Bacteria</taxon>
        <taxon>Bacillati</taxon>
        <taxon>Actinomycetota</taxon>
        <taxon>Actinomycetes</taxon>
        <taxon>Streptosporangiales</taxon>
        <taxon>Thermomonosporaceae</taxon>
        <taxon>Actinomadura</taxon>
    </lineage>
</organism>
<comment type="caution">
    <text evidence="2">The sequence shown here is derived from an EMBL/GenBank/DDBJ whole genome shotgun (WGS) entry which is preliminary data.</text>
</comment>
<evidence type="ECO:0000259" key="1">
    <source>
        <dbReference type="Pfam" id="PF02900"/>
    </source>
</evidence>
<dbReference type="EMBL" id="JADOUA010000001">
    <property type="protein sequence ID" value="MBG6089559.1"/>
    <property type="molecule type" value="Genomic_DNA"/>
</dbReference>
<dbReference type="SUPFAM" id="SSF53213">
    <property type="entry name" value="LigB-like"/>
    <property type="match status" value="1"/>
</dbReference>
<feature type="domain" description="Extradiol ring-cleavage dioxygenase class III enzyme subunit B" evidence="1">
    <location>
        <begin position="7"/>
        <end position="263"/>
    </location>
</feature>
<dbReference type="GO" id="GO:0008198">
    <property type="term" value="F:ferrous iron binding"/>
    <property type="evidence" value="ECO:0007669"/>
    <property type="project" value="InterPro"/>
</dbReference>
<proteinExistence type="predicted"/>
<dbReference type="Gene3D" id="3.40.830.10">
    <property type="entry name" value="LigB-like"/>
    <property type="match status" value="1"/>
</dbReference>
<keyword evidence="2" id="KW-0223">Dioxygenase</keyword>
<dbReference type="AlphaFoldDB" id="A0A931DIW5"/>
<evidence type="ECO:0000313" key="3">
    <source>
        <dbReference type="Proteomes" id="UP000614047"/>
    </source>
</evidence>
<reference evidence="2" key="1">
    <citation type="submission" date="2020-11" db="EMBL/GenBank/DDBJ databases">
        <title>Sequencing the genomes of 1000 actinobacteria strains.</title>
        <authorList>
            <person name="Klenk H.-P."/>
        </authorList>
    </citation>
    <scope>NUCLEOTIDE SEQUENCE</scope>
    <source>
        <strain evidence="2">DSM 43175</strain>
    </source>
</reference>